<reference evidence="2" key="1">
    <citation type="journal article" date="2021" name="Proc. Natl. Acad. Sci. U.S.A.">
        <title>A Catalog of Tens of Thousands of Viruses from Human Metagenomes Reveals Hidden Associations with Chronic Diseases.</title>
        <authorList>
            <person name="Tisza M.J."/>
            <person name="Buck C.B."/>
        </authorList>
    </citation>
    <scope>NUCLEOTIDE SEQUENCE</scope>
    <source>
        <strain evidence="2">CtE0n6</strain>
    </source>
</reference>
<keyword evidence="1" id="KW-0472">Membrane</keyword>
<evidence type="ECO:0000256" key="1">
    <source>
        <dbReference type="SAM" id="Phobius"/>
    </source>
</evidence>
<evidence type="ECO:0000313" key="2">
    <source>
        <dbReference type="EMBL" id="DAE30051.1"/>
    </source>
</evidence>
<keyword evidence="1" id="KW-0812">Transmembrane</keyword>
<accession>A0A8S5RFW4</accession>
<sequence>MSRVLINILYIVFIISNCTIYSILILIKLRF</sequence>
<proteinExistence type="predicted"/>
<keyword evidence="1" id="KW-1133">Transmembrane helix</keyword>
<name>A0A8S5RFW4_9VIRU</name>
<protein>
    <submittedName>
        <fullName evidence="2">Uncharacterized protein</fullName>
    </submittedName>
</protein>
<feature type="transmembrane region" description="Helical" evidence="1">
    <location>
        <begin position="6"/>
        <end position="27"/>
    </location>
</feature>
<dbReference type="EMBL" id="BK059101">
    <property type="protein sequence ID" value="DAE30051.1"/>
    <property type="molecule type" value="Genomic_DNA"/>
</dbReference>
<organism evidence="2">
    <name type="scientific">virus sp. ctE0n6</name>
    <dbReference type="NCBI Taxonomy" id="2827985"/>
    <lineage>
        <taxon>Viruses</taxon>
    </lineage>
</organism>